<evidence type="ECO:0000313" key="2">
    <source>
        <dbReference type="Proteomes" id="UP000241421"/>
    </source>
</evidence>
<proteinExistence type="predicted"/>
<dbReference type="EMBL" id="PXWF02000121">
    <property type="protein sequence ID" value="PWF48951.1"/>
    <property type="molecule type" value="Genomic_DNA"/>
</dbReference>
<gene>
    <name evidence="1" type="ORF">C7C56_008665</name>
</gene>
<protein>
    <submittedName>
        <fullName evidence="1">Uncharacterized protein</fullName>
    </submittedName>
</protein>
<name>A0A2U2HN58_9BURK</name>
<reference evidence="1 2" key="1">
    <citation type="submission" date="2018-04" db="EMBL/GenBank/DDBJ databases">
        <title>Massilia violaceinigra sp. nov., a novel purple-pigmented bacterium isolated from Tianshan glacier, Xinjiang, China.</title>
        <authorList>
            <person name="Wang H."/>
        </authorList>
    </citation>
    <scope>NUCLEOTIDE SEQUENCE [LARGE SCALE GENOMIC DNA]</scope>
    <source>
        <strain evidence="1 2">B448-2</strain>
    </source>
</reference>
<keyword evidence="2" id="KW-1185">Reference proteome</keyword>
<accession>A0A2U2HN58</accession>
<comment type="caution">
    <text evidence="1">The sequence shown here is derived from an EMBL/GenBank/DDBJ whole genome shotgun (WGS) entry which is preliminary data.</text>
</comment>
<sequence>MELASEQHEDKKWLAESFGAITYAQRVGTSRVFFVTRRNLNKPGAPWQFDHKISLHDPNKHGQIEVYVLKDKRVGGVRYLG</sequence>
<dbReference type="AlphaFoldDB" id="A0A2U2HN58"/>
<dbReference type="Proteomes" id="UP000241421">
    <property type="component" value="Unassembled WGS sequence"/>
</dbReference>
<organism evidence="1 2">
    <name type="scientific">Massilia glaciei</name>
    <dbReference type="NCBI Taxonomy" id="1524097"/>
    <lineage>
        <taxon>Bacteria</taxon>
        <taxon>Pseudomonadati</taxon>
        <taxon>Pseudomonadota</taxon>
        <taxon>Betaproteobacteria</taxon>
        <taxon>Burkholderiales</taxon>
        <taxon>Oxalobacteraceae</taxon>
        <taxon>Telluria group</taxon>
        <taxon>Massilia</taxon>
    </lineage>
</organism>
<evidence type="ECO:0000313" key="1">
    <source>
        <dbReference type="EMBL" id="PWF48951.1"/>
    </source>
</evidence>